<accession>A0A9P7YWC4</accession>
<evidence type="ECO:0000256" key="1">
    <source>
        <dbReference type="SAM" id="MobiDB-lite"/>
    </source>
</evidence>
<comment type="caution">
    <text evidence="2">The sequence shown here is derived from an EMBL/GenBank/DDBJ whole genome shotgun (WGS) entry which is preliminary data.</text>
</comment>
<evidence type="ECO:0000313" key="2">
    <source>
        <dbReference type="EMBL" id="KAG9240881.1"/>
    </source>
</evidence>
<evidence type="ECO:0000313" key="3">
    <source>
        <dbReference type="Proteomes" id="UP000887226"/>
    </source>
</evidence>
<protein>
    <submittedName>
        <fullName evidence="2">Uncharacterized protein</fullName>
    </submittedName>
</protein>
<proteinExistence type="predicted"/>
<feature type="compositionally biased region" description="Polar residues" evidence="1">
    <location>
        <begin position="245"/>
        <end position="261"/>
    </location>
</feature>
<organism evidence="2 3">
    <name type="scientific">Calycina marina</name>
    <dbReference type="NCBI Taxonomy" id="1763456"/>
    <lineage>
        <taxon>Eukaryota</taxon>
        <taxon>Fungi</taxon>
        <taxon>Dikarya</taxon>
        <taxon>Ascomycota</taxon>
        <taxon>Pezizomycotina</taxon>
        <taxon>Leotiomycetes</taxon>
        <taxon>Helotiales</taxon>
        <taxon>Pezizellaceae</taxon>
        <taxon>Calycina</taxon>
    </lineage>
</organism>
<feature type="region of interest" description="Disordered" evidence="1">
    <location>
        <begin position="243"/>
        <end position="276"/>
    </location>
</feature>
<keyword evidence="3" id="KW-1185">Reference proteome</keyword>
<dbReference type="OrthoDB" id="3594112at2759"/>
<feature type="compositionally biased region" description="Low complexity" evidence="1">
    <location>
        <begin position="14"/>
        <end position="25"/>
    </location>
</feature>
<sequence length="383" mass="43728">MPSAFHTFKLIPMAPANNNNRQQPAPILPPSTPSNVRPSGSINTINNSANTSNNTPTSESRMNPPSLPRSMMTPARDVRESSVASQSGGSARKPRQNLEERDHILMLKHCYEQRGNFKEGTKAQFWQAVGQAFQNDTGKVLAQMSATVGRLVEARRRQIADWQDGRSSSKPGGELNDKLDEWMEFLKLEDGEAEAERMRQVDHRRKVEEQRKESRRQAIAAEQLQQQQNPGIQLIQPTPPGEMGQYNSPVQQTEQANGQFIQQQQQQQNGYRPAKRRRVIDSRDLEAERLQQEQLAYLQANHPEPPKRVVVEGAMSKEDWRDVMGNDSRLRALETKVERIEVLLTQNNKMLLQLVSNQNKERHDCGEERVPVHLDAEFERDYL</sequence>
<gene>
    <name evidence="2" type="ORF">BJ878DRAFT_570661</name>
</gene>
<dbReference type="Proteomes" id="UP000887226">
    <property type="component" value="Unassembled WGS sequence"/>
</dbReference>
<dbReference type="EMBL" id="MU254321">
    <property type="protein sequence ID" value="KAG9240881.1"/>
    <property type="molecule type" value="Genomic_DNA"/>
</dbReference>
<feature type="region of interest" description="Disordered" evidence="1">
    <location>
        <begin position="197"/>
        <end position="218"/>
    </location>
</feature>
<name>A0A9P7YWC4_9HELO</name>
<reference evidence="2" key="1">
    <citation type="journal article" date="2021" name="IMA Fungus">
        <title>Genomic characterization of three marine fungi, including Emericellopsis atlantica sp. nov. with signatures of a generalist lifestyle and marine biomass degradation.</title>
        <authorList>
            <person name="Hagestad O.C."/>
            <person name="Hou L."/>
            <person name="Andersen J.H."/>
            <person name="Hansen E.H."/>
            <person name="Altermark B."/>
            <person name="Li C."/>
            <person name="Kuhnert E."/>
            <person name="Cox R.J."/>
            <person name="Crous P.W."/>
            <person name="Spatafora J.W."/>
            <person name="Lail K."/>
            <person name="Amirebrahimi M."/>
            <person name="Lipzen A."/>
            <person name="Pangilinan J."/>
            <person name="Andreopoulos W."/>
            <person name="Hayes R.D."/>
            <person name="Ng V."/>
            <person name="Grigoriev I.V."/>
            <person name="Jackson S.A."/>
            <person name="Sutton T.D.S."/>
            <person name="Dobson A.D.W."/>
            <person name="Rama T."/>
        </authorList>
    </citation>
    <scope>NUCLEOTIDE SEQUENCE</scope>
    <source>
        <strain evidence="2">TRa3180A</strain>
    </source>
</reference>
<feature type="compositionally biased region" description="Basic and acidic residues" evidence="1">
    <location>
        <begin position="197"/>
        <end position="216"/>
    </location>
</feature>
<feature type="region of interest" description="Disordered" evidence="1">
    <location>
        <begin position="14"/>
        <end position="100"/>
    </location>
</feature>
<feature type="compositionally biased region" description="Low complexity" evidence="1">
    <location>
        <begin position="39"/>
        <end position="60"/>
    </location>
</feature>
<dbReference type="AlphaFoldDB" id="A0A9P7YWC4"/>